<keyword evidence="14" id="KW-1185">Reference proteome</keyword>
<dbReference type="Gene3D" id="3.40.50.1000">
    <property type="entry name" value="HAD superfamily/HAD-like"/>
    <property type="match status" value="1"/>
</dbReference>
<dbReference type="FunFam" id="2.70.150.10:FF:000016">
    <property type="entry name" value="Calcium-transporting P-type ATPase putative"/>
    <property type="match status" value="1"/>
</dbReference>
<feature type="transmembrane region" description="Helical" evidence="11">
    <location>
        <begin position="90"/>
        <end position="106"/>
    </location>
</feature>
<dbReference type="FunFam" id="3.40.50.1000:FF:000028">
    <property type="entry name" value="Calcium-transporting P-type ATPase, putative"/>
    <property type="match status" value="1"/>
</dbReference>
<dbReference type="Gene3D" id="3.40.1110.10">
    <property type="entry name" value="Calcium-transporting ATPase, cytoplasmic domain N"/>
    <property type="match status" value="1"/>
</dbReference>
<dbReference type="EMBL" id="JANUCT010000007">
    <property type="protein sequence ID" value="MCS3903278.1"/>
    <property type="molecule type" value="Genomic_DNA"/>
</dbReference>
<keyword evidence="7" id="KW-0067">ATP-binding</keyword>
<comment type="subcellular location">
    <subcellularLocation>
        <location evidence="1">Cell membrane</location>
        <topology evidence="1">Multi-pass membrane protein</topology>
    </subcellularLocation>
</comment>
<feature type="transmembrane region" description="Helical" evidence="11">
    <location>
        <begin position="866"/>
        <end position="883"/>
    </location>
</feature>
<dbReference type="AlphaFoldDB" id="A0AAE3L439"/>
<evidence type="ECO:0000313" key="13">
    <source>
        <dbReference type="EMBL" id="MCS3903278.1"/>
    </source>
</evidence>
<keyword evidence="10 11" id="KW-0472">Membrane</keyword>
<dbReference type="InterPro" id="IPR023298">
    <property type="entry name" value="ATPase_P-typ_TM_dom_sf"/>
</dbReference>
<dbReference type="InterPro" id="IPR023214">
    <property type="entry name" value="HAD_sf"/>
</dbReference>
<dbReference type="GO" id="GO:0046872">
    <property type="term" value="F:metal ion binding"/>
    <property type="evidence" value="ECO:0007669"/>
    <property type="project" value="UniProtKB-KW"/>
</dbReference>
<sequence length="898" mass="95770">MTKQTAENANEAAWHTLDADTALARLGGAANGLEPAAIDQRRAEYGPNSLPQQQGRGRLQRFAAQFNNLLIQILVAAAIITALLGHYIDMSVILAVVLVNAVFGYIQEGRAEQALNAIRAMLSPRARVIRAGRRQEVAAEALVPGDIVLLEAGDRVPADVRLLQAHNVQIDESVLTGESVPAEKSTAAVEADAALGDRAGMAFSGTLVTTGQARGLVVATGANTEIGHISSLLQRVDTQTTPLLRQMGTFTRWLSLAILVVGLATFLFGWLLRDLNPNDVFMMVVGLSVAAIPEGLPAILTVTLAIGVQRMAGRQAIIRRLPAVETLGAVSTICSDKTGTLTRNEMTVSSVITGAGRYDISGSGYDPQGTFSKAEQTVEPVGEPVLIELLRGALYCNDAELHEADGVWQAVGDPMEAALVVAARKAGLEDATARHGLIPFDAAHRYMATLHKDDDDAHYVVVKGAPEQVLAMCNRQLTADGSEPLAADWQERIHELAAQGQRVLALARKPVDPPPPELAHEHVADDLILVGLLGLIDPPREEAITAVGECHSAGVRVKMITGDHAETARAIGAQIGLANSDEVLTGADIDKLDEDELAGVVERVDIFARTNPTHKLRLVTALQRDGAVVAMTGDGVNDAPALKRADIGIAMGGKGTEAAKEAAEMVLADDNFASIVAAVREGRTVYDNLKKAIGFLLPVNGGESLSLIIAILFGLTLPIAPLQILWVNMVSSVALALVLAFEPAEPDIMQRPPRASGEALLSRFLVWRIVLVSTLFSIGIYSLFGGAIAVGLDVEVARTLAVNALVAMEVWYLFSVRYLSSPSFTYEGVQGTRPVLISLALVIGLQLLFIYAPFMNALFDSRPLPLLSLAWVVAAGLVLFLVLEIEKWLLRLWFPAPE</sequence>
<dbReference type="GO" id="GO:0006883">
    <property type="term" value="P:intracellular sodium ion homeostasis"/>
    <property type="evidence" value="ECO:0007669"/>
    <property type="project" value="TreeGrafter"/>
</dbReference>
<feature type="transmembrane region" description="Helical" evidence="11">
    <location>
        <begin position="723"/>
        <end position="744"/>
    </location>
</feature>
<dbReference type="GO" id="GO:0005886">
    <property type="term" value="C:plasma membrane"/>
    <property type="evidence" value="ECO:0007669"/>
    <property type="project" value="UniProtKB-SubCell"/>
</dbReference>
<dbReference type="InterPro" id="IPR006068">
    <property type="entry name" value="ATPase_P-typ_cation-transptr_C"/>
</dbReference>
<evidence type="ECO:0000256" key="11">
    <source>
        <dbReference type="SAM" id="Phobius"/>
    </source>
</evidence>
<dbReference type="InterPro" id="IPR023299">
    <property type="entry name" value="ATPase_P-typ_cyto_dom_N"/>
</dbReference>
<dbReference type="PANTHER" id="PTHR43294">
    <property type="entry name" value="SODIUM/POTASSIUM-TRANSPORTING ATPASE SUBUNIT ALPHA"/>
    <property type="match status" value="1"/>
</dbReference>
<dbReference type="PANTHER" id="PTHR43294:SF20">
    <property type="entry name" value="P-TYPE ATPASE"/>
    <property type="match status" value="1"/>
</dbReference>
<dbReference type="Pfam" id="PF00690">
    <property type="entry name" value="Cation_ATPase_N"/>
    <property type="match status" value="1"/>
</dbReference>
<feature type="transmembrane region" description="Helical" evidence="11">
    <location>
        <begin position="796"/>
        <end position="814"/>
    </location>
</feature>
<dbReference type="InterPro" id="IPR004014">
    <property type="entry name" value="ATPase_P-typ_cation-transptr_N"/>
</dbReference>
<reference evidence="13" key="1">
    <citation type="submission" date="2022-08" db="EMBL/GenBank/DDBJ databases">
        <title>Genomic Encyclopedia of Type Strains, Phase III (KMG-III): the genomes of soil and plant-associated and newly described type strains.</title>
        <authorList>
            <person name="Whitman W."/>
        </authorList>
    </citation>
    <scope>NUCLEOTIDE SEQUENCE</scope>
    <source>
        <strain evidence="13">HMT 1</strain>
    </source>
</reference>
<dbReference type="RefSeq" id="WP_259054926.1">
    <property type="nucleotide sequence ID" value="NZ_JANUCT010000007.1"/>
</dbReference>
<gene>
    <name evidence="13" type="ORF">J2T55_001298</name>
</gene>
<dbReference type="SFLD" id="SFLDF00027">
    <property type="entry name" value="p-type_atpase"/>
    <property type="match status" value="1"/>
</dbReference>
<dbReference type="SUPFAM" id="SSF81660">
    <property type="entry name" value="Metal cation-transporting ATPase, ATP-binding domain N"/>
    <property type="match status" value="1"/>
</dbReference>
<keyword evidence="4 11" id="KW-0812">Transmembrane</keyword>
<dbReference type="Pfam" id="PF00122">
    <property type="entry name" value="E1-E2_ATPase"/>
    <property type="match status" value="1"/>
</dbReference>
<dbReference type="NCBIfam" id="TIGR01494">
    <property type="entry name" value="ATPase_P-type"/>
    <property type="match status" value="2"/>
</dbReference>
<dbReference type="CDD" id="cd02080">
    <property type="entry name" value="P-type_ATPase_cation"/>
    <property type="match status" value="1"/>
</dbReference>
<feature type="transmembrane region" description="Helical" evidence="11">
    <location>
        <begin position="835"/>
        <end position="854"/>
    </location>
</feature>
<dbReference type="PRINTS" id="PR00119">
    <property type="entry name" value="CATATPASE"/>
</dbReference>
<feature type="transmembrane region" description="Helical" evidence="11">
    <location>
        <begin position="765"/>
        <end position="790"/>
    </location>
</feature>
<feature type="transmembrane region" description="Helical" evidence="11">
    <location>
        <begin position="284"/>
        <end position="308"/>
    </location>
</feature>
<evidence type="ECO:0000256" key="4">
    <source>
        <dbReference type="ARBA" id="ARBA00022692"/>
    </source>
</evidence>
<keyword evidence="5" id="KW-0479">Metal-binding</keyword>
<dbReference type="SUPFAM" id="SSF56784">
    <property type="entry name" value="HAD-like"/>
    <property type="match status" value="1"/>
</dbReference>
<comment type="similarity">
    <text evidence="2">Belongs to the cation transport ATPase (P-type) (TC 3.A.3) family. Type IIA subfamily.</text>
</comment>
<feature type="transmembrane region" description="Helical" evidence="11">
    <location>
        <begin position="693"/>
        <end position="717"/>
    </location>
</feature>
<dbReference type="Gene3D" id="1.20.1110.10">
    <property type="entry name" value="Calcium-transporting ATPase, transmembrane domain"/>
    <property type="match status" value="1"/>
</dbReference>
<dbReference type="GO" id="GO:0005391">
    <property type="term" value="F:P-type sodium:potassium-exchanging transporter activity"/>
    <property type="evidence" value="ECO:0007669"/>
    <property type="project" value="TreeGrafter"/>
</dbReference>
<keyword evidence="8" id="KW-1278">Translocase</keyword>
<dbReference type="GO" id="GO:1990573">
    <property type="term" value="P:potassium ion import across plasma membrane"/>
    <property type="evidence" value="ECO:0007669"/>
    <property type="project" value="TreeGrafter"/>
</dbReference>
<evidence type="ECO:0000256" key="1">
    <source>
        <dbReference type="ARBA" id="ARBA00004651"/>
    </source>
</evidence>
<evidence type="ECO:0000256" key="7">
    <source>
        <dbReference type="ARBA" id="ARBA00022840"/>
    </source>
</evidence>
<dbReference type="GO" id="GO:1902600">
    <property type="term" value="P:proton transmembrane transport"/>
    <property type="evidence" value="ECO:0007669"/>
    <property type="project" value="TreeGrafter"/>
</dbReference>
<feature type="transmembrane region" description="Helical" evidence="11">
    <location>
        <begin position="253"/>
        <end position="272"/>
    </location>
</feature>
<dbReference type="Proteomes" id="UP001204445">
    <property type="component" value="Unassembled WGS sequence"/>
</dbReference>
<evidence type="ECO:0000256" key="8">
    <source>
        <dbReference type="ARBA" id="ARBA00022967"/>
    </source>
</evidence>
<dbReference type="Pfam" id="PF08282">
    <property type="entry name" value="Hydrolase_3"/>
    <property type="match status" value="1"/>
</dbReference>
<protein>
    <submittedName>
        <fullName evidence="13">Magnesium-transporting ATPase (P-type)</fullName>
    </submittedName>
</protein>
<dbReference type="InterPro" id="IPR036412">
    <property type="entry name" value="HAD-like_sf"/>
</dbReference>
<evidence type="ECO:0000256" key="3">
    <source>
        <dbReference type="ARBA" id="ARBA00022475"/>
    </source>
</evidence>
<dbReference type="SUPFAM" id="SSF81665">
    <property type="entry name" value="Calcium ATPase, transmembrane domain M"/>
    <property type="match status" value="1"/>
</dbReference>
<dbReference type="GO" id="GO:0005524">
    <property type="term" value="F:ATP binding"/>
    <property type="evidence" value="ECO:0007669"/>
    <property type="project" value="UniProtKB-KW"/>
</dbReference>
<feature type="domain" description="Cation-transporting P-type ATPase N-terminal" evidence="12">
    <location>
        <begin position="13"/>
        <end position="86"/>
    </location>
</feature>
<dbReference type="InterPro" id="IPR008250">
    <property type="entry name" value="ATPase_P-typ_transduc_dom_A_sf"/>
</dbReference>
<dbReference type="SUPFAM" id="SSF81653">
    <property type="entry name" value="Calcium ATPase, transduction domain A"/>
    <property type="match status" value="1"/>
</dbReference>
<dbReference type="Pfam" id="PF13246">
    <property type="entry name" value="Cation_ATPase"/>
    <property type="match status" value="1"/>
</dbReference>
<evidence type="ECO:0000256" key="10">
    <source>
        <dbReference type="ARBA" id="ARBA00023136"/>
    </source>
</evidence>
<evidence type="ECO:0000313" key="14">
    <source>
        <dbReference type="Proteomes" id="UP001204445"/>
    </source>
</evidence>
<dbReference type="GO" id="GO:0016887">
    <property type="term" value="F:ATP hydrolysis activity"/>
    <property type="evidence" value="ECO:0007669"/>
    <property type="project" value="InterPro"/>
</dbReference>
<dbReference type="SFLD" id="SFLDS00003">
    <property type="entry name" value="Haloacid_Dehalogenase"/>
    <property type="match status" value="1"/>
</dbReference>
<keyword evidence="3" id="KW-1003">Cell membrane</keyword>
<evidence type="ECO:0000259" key="12">
    <source>
        <dbReference type="SMART" id="SM00831"/>
    </source>
</evidence>
<dbReference type="GO" id="GO:0030007">
    <property type="term" value="P:intracellular potassium ion homeostasis"/>
    <property type="evidence" value="ECO:0007669"/>
    <property type="project" value="TreeGrafter"/>
</dbReference>
<dbReference type="SMART" id="SM00831">
    <property type="entry name" value="Cation_ATPase_N"/>
    <property type="match status" value="1"/>
</dbReference>
<evidence type="ECO:0000256" key="5">
    <source>
        <dbReference type="ARBA" id="ARBA00022723"/>
    </source>
</evidence>
<dbReference type="InterPro" id="IPR001757">
    <property type="entry name" value="P_typ_ATPase"/>
</dbReference>
<dbReference type="InterPro" id="IPR050510">
    <property type="entry name" value="Cation_transp_ATPase_P-type"/>
</dbReference>
<dbReference type="Gene3D" id="2.70.150.10">
    <property type="entry name" value="Calcium-transporting ATPase, cytoplasmic transduction domain A"/>
    <property type="match status" value="1"/>
</dbReference>
<name>A0AAE3L439_9GAMM</name>
<accession>A0AAE3L439</accession>
<organism evidence="13 14">
    <name type="scientific">Methylohalomonas lacus</name>
    <dbReference type="NCBI Taxonomy" id="398773"/>
    <lineage>
        <taxon>Bacteria</taxon>
        <taxon>Pseudomonadati</taxon>
        <taxon>Pseudomonadota</taxon>
        <taxon>Gammaproteobacteria</taxon>
        <taxon>Methylohalomonadales</taxon>
        <taxon>Methylohalomonadaceae</taxon>
        <taxon>Methylohalomonas</taxon>
    </lineage>
</organism>
<keyword evidence="9 11" id="KW-1133">Transmembrane helix</keyword>
<evidence type="ECO:0000256" key="9">
    <source>
        <dbReference type="ARBA" id="ARBA00022989"/>
    </source>
</evidence>
<feature type="transmembrane region" description="Helical" evidence="11">
    <location>
        <begin position="66"/>
        <end position="84"/>
    </location>
</feature>
<comment type="caution">
    <text evidence="13">The sequence shown here is derived from an EMBL/GenBank/DDBJ whole genome shotgun (WGS) entry which is preliminary data.</text>
</comment>
<proteinExistence type="inferred from homology"/>
<dbReference type="Pfam" id="PF00689">
    <property type="entry name" value="Cation_ATPase_C"/>
    <property type="match status" value="1"/>
</dbReference>
<dbReference type="InterPro" id="IPR044492">
    <property type="entry name" value="P_typ_ATPase_HD_dom"/>
</dbReference>
<dbReference type="SFLD" id="SFLDG00002">
    <property type="entry name" value="C1.7:_P-type_atpase_like"/>
    <property type="match status" value="1"/>
</dbReference>
<dbReference type="PRINTS" id="PR00120">
    <property type="entry name" value="HATPASE"/>
</dbReference>
<evidence type="ECO:0000256" key="6">
    <source>
        <dbReference type="ARBA" id="ARBA00022741"/>
    </source>
</evidence>
<dbReference type="InterPro" id="IPR018303">
    <property type="entry name" value="ATPase_P-typ_P_site"/>
</dbReference>
<evidence type="ECO:0000256" key="2">
    <source>
        <dbReference type="ARBA" id="ARBA00005675"/>
    </source>
</evidence>
<dbReference type="PROSITE" id="PS00154">
    <property type="entry name" value="ATPASE_E1_E2"/>
    <property type="match status" value="1"/>
</dbReference>
<dbReference type="InterPro" id="IPR059000">
    <property type="entry name" value="ATPase_P-type_domA"/>
</dbReference>
<keyword evidence="6" id="KW-0547">Nucleotide-binding</keyword>
<dbReference type="GO" id="GO:0036376">
    <property type="term" value="P:sodium ion export across plasma membrane"/>
    <property type="evidence" value="ECO:0007669"/>
    <property type="project" value="TreeGrafter"/>
</dbReference>